<evidence type="ECO:0000313" key="1">
    <source>
        <dbReference type="EMBL" id="ALC21340.1"/>
    </source>
</evidence>
<sequence length="97" mass="10610">MAMVTFVDETTSGGRRDVLGLPVTEERLTLAELIRRRIFEETPEGAQEAYERALADFGGNGFLVLVGDRQLTGLDERVDLTAATEVTFLRLVPLVGG</sequence>
<dbReference type="PATRIC" id="fig|38300.4.peg.3193"/>
<dbReference type="RefSeq" id="WP_005313128.1">
    <property type="nucleotide sequence ID" value="NZ_CP011340.1"/>
</dbReference>
<organism evidence="1">
    <name type="scientific">Streptomyces pristinaespiralis</name>
    <dbReference type="NCBI Taxonomy" id="38300"/>
    <lineage>
        <taxon>Bacteria</taxon>
        <taxon>Bacillati</taxon>
        <taxon>Actinomycetota</taxon>
        <taxon>Actinomycetes</taxon>
        <taxon>Kitasatosporales</taxon>
        <taxon>Streptomycetaceae</taxon>
        <taxon>Streptomyces</taxon>
    </lineage>
</organism>
<dbReference type="AlphaFoldDB" id="A0A0M4D9J8"/>
<reference evidence="1 2" key="1">
    <citation type="submission" date="2015-08" db="EMBL/GenBank/DDBJ databases">
        <title>Genome sequence of the pristinamycin over-producing bacterium Streptomyces pristinaespiralis HCCB10218.</title>
        <authorList>
            <person name="Tian J."/>
            <person name="Yang J."/>
            <person name="Li L."/>
            <person name="Ruan L."/>
            <person name="Wei W."/>
            <person name="Zheng G."/>
            <person name="Wei Z."/>
            <person name="Yang S."/>
            <person name="Ge M."/>
            <person name="Jiang W."/>
            <person name="Lu Y."/>
        </authorList>
    </citation>
    <scope>NUCLEOTIDE SEQUENCE [LARGE SCALE GENOMIC DNA]</scope>
    <source>
        <strain evidence="1 2">HCCB 10218</strain>
    </source>
</reference>
<proteinExistence type="predicted"/>
<accession>A0A0M4D9J8</accession>
<dbReference type="OrthoDB" id="214814at2"/>
<protein>
    <submittedName>
        <fullName evidence="1">Uncharacterized protein</fullName>
    </submittedName>
</protein>
<dbReference type="Proteomes" id="UP000060513">
    <property type="component" value="Chromosome"/>
</dbReference>
<dbReference type="KEGG" id="spri:SPRI_3034"/>
<gene>
    <name evidence="1" type="ORF">SPRI_3034</name>
</gene>
<dbReference type="STRING" id="38300.SPRI_3034"/>
<dbReference type="GeneID" id="97235938"/>
<name>A0A0M4D9J8_STRPR</name>
<dbReference type="EMBL" id="CP011340">
    <property type="protein sequence ID" value="ALC21340.1"/>
    <property type="molecule type" value="Genomic_DNA"/>
</dbReference>
<dbReference type="OMA" id="FSAMPLI"/>
<evidence type="ECO:0000313" key="2">
    <source>
        <dbReference type="Proteomes" id="UP000060513"/>
    </source>
</evidence>